<evidence type="ECO:0000256" key="5">
    <source>
        <dbReference type="ARBA" id="ARBA00023242"/>
    </source>
</evidence>
<dbReference type="InterPro" id="IPR002156">
    <property type="entry name" value="RNaseH_domain"/>
</dbReference>
<keyword evidence="4" id="KW-0804">Transcription</keyword>
<keyword evidence="2" id="KW-0805">Transcription regulation</keyword>
<evidence type="ECO:0000256" key="6">
    <source>
        <dbReference type="SAM" id="Coils"/>
    </source>
</evidence>
<evidence type="ECO:0000259" key="7">
    <source>
        <dbReference type="PROSITE" id="PS50066"/>
    </source>
</evidence>
<dbReference type="SUPFAM" id="SSF55455">
    <property type="entry name" value="SRF-like"/>
    <property type="match status" value="1"/>
</dbReference>
<dbReference type="AlphaFoldDB" id="A0A834WW85"/>
<comment type="subcellular location">
    <subcellularLocation>
        <location evidence="1">Nucleus</location>
    </subcellularLocation>
</comment>
<sequence>MFQNETSNLLVPIAQALRTIEEVLYLKRDRKSPKQGRLHPYQPVMTTQMLNPDFSEINISVEKANGGKFCHWLASRKRNDIIQPVVGFIRQKIRSILEVHLRGLRFLLECIKVHQMEKIIINVPNNRIVDLINCYDSSHRDLDILVKDIRSLLLCTSQVYICHKQNESPNFLFSLMGGQESKRKKTSNQGSTSKHVTFSRYRSSIFKKASELCLLCAVEMVIIIFSPGGRPYSFGNPSPNDVIHRFQNFADSNAPVVTAAGEGSQRETNTMIDDLYEQYQKLSSQLKEEKKRGKTLNEKMMNFPDIKKMNEDQLLEFKALLENLKLKVLIRKEQVSVNASLDLTLTLGGIYS</sequence>
<dbReference type="InterPro" id="IPR002100">
    <property type="entry name" value="TF_MADSbox"/>
</dbReference>
<keyword evidence="6" id="KW-0175">Coiled coil</keyword>
<protein>
    <submittedName>
        <fullName evidence="8">Agamous-like MADS-box protein AGL29</fullName>
    </submittedName>
</protein>
<dbReference type="InterPro" id="IPR036879">
    <property type="entry name" value="TF_MADSbox_sf"/>
</dbReference>
<keyword evidence="3" id="KW-0238">DNA-binding</keyword>
<dbReference type="Proteomes" id="UP000634136">
    <property type="component" value="Unassembled WGS sequence"/>
</dbReference>
<dbReference type="Pfam" id="PF00319">
    <property type="entry name" value="SRF-TF"/>
    <property type="match status" value="1"/>
</dbReference>
<evidence type="ECO:0000313" key="9">
    <source>
        <dbReference type="Proteomes" id="UP000634136"/>
    </source>
</evidence>
<dbReference type="GO" id="GO:0000978">
    <property type="term" value="F:RNA polymerase II cis-regulatory region sequence-specific DNA binding"/>
    <property type="evidence" value="ECO:0007669"/>
    <property type="project" value="TreeGrafter"/>
</dbReference>
<feature type="coiled-coil region" evidence="6">
    <location>
        <begin position="272"/>
        <end position="299"/>
    </location>
</feature>
<evidence type="ECO:0000256" key="1">
    <source>
        <dbReference type="ARBA" id="ARBA00004123"/>
    </source>
</evidence>
<dbReference type="PANTHER" id="PTHR11945">
    <property type="entry name" value="MADS BOX PROTEIN"/>
    <property type="match status" value="1"/>
</dbReference>
<proteinExistence type="predicted"/>
<name>A0A834WW85_9FABA</name>
<evidence type="ECO:0000256" key="2">
    <source>
        <dbReference type="ARBA" id="ARBA00023015"/>
    </source>
</evidence>
<comment type="caution">
    <text evidence="8">The sequence shown here is derived from an EMBL/GenBank/DDBJ whole genome shotgun (WGS) entry which is preliminary data.</text>
</comment>
<dbReference type="PROSITE" id="PS50066">
    <property type="entry name" value="MADS_BOX_2"/>
    <property type="match status" value="1"/>
</dbReference>
<dbReference type="SMART" id="SM00432">
    <property type="entry name" value="MADS"/>
    <property type="match status" value="1"/>
</dbReference>
<dbReference type="GO" id="GO:0005634">
    <property type="term" value="C:nucleus"/>
    <property type="evidence" value="ECO:0007669"/>
    <property type="project" value="UniProtKB-SubCell"/>
</dbReference>
<reference evidence="8" key="1">
    <citation type="submission" date="2020-09" db="EMBL/GenBank/DDBJ databases">
        <title>Genome-Enabled Discovery of Anthraquinone Biosynthesis in Senna tora.</title>
        <authorList>
            <person name="Kang S.-H."/>
            <person name="Pandey R.P."/>
            <person name="Lee C.-M."/>
            <person name="Sim J.-S."/>
            <person name="Jeong J.-T."/>
            <person name="Choi B.-S."/>
            <person name="Jung M."/>
            <person name="Ginzburg D."/>
            <person name="Zhao K."/>
            <person name="Won S.Y."/>
            <person name="Oh T.-J."/>
            <person name="Yu Y."/>
            <person name="Kim N.-H."/>
            <person name="Lee O.R."/>
            <person name="Lee T.-H."/>
            <person name="Bashyal P."/>
            <person name="Kim T.-S."/>
            <person name="Lee W.-H."/>
            <person name="Kawkins C."/>
            <person name="Kim C.-K."/>
            <person name="Kim J.S."/>
            <person name="Ahn B.O."/>
            <person name="Rhee S.Y."/>
            <person name="Sohng J.K."/>
        </authorList>
    </citation>
    <scope>NUCLEOTIDE SEQUENCE</scope>
    <source>
        <tissue evidence="8">Leaf</tissue>
    </source>
</reference>
<dbReference type="OrthoDB" id="1898716at2759"/>
<organism evidence="8 9">
    <name type="scientific">Senna tora</name>
    <dbReference type="NCBI Taxonomy" id="362788"/>
    <lineage>
        <taxon>Eukaryota</taxon>
        <taxon>Viridiplantae</taxon>
        <taxon>Streptophyta</taxon>
        <taxon>Embryophyta</taxon>
        <taxon>Tracheophyta</taxon>
        <taxon>Spermatophyta</taxon>
        <taxon>Magnoliopsida</taxon>
        <taxon>eudicotyledons</taxon>
        <taxon>Gunneridae</taxon>
        <taxon>Pentapetalae</taxon>
        <taxon>rosids</taxon>
        <taxon>fabids</taxon>
        <taxon>Fabales</taxon>
        <taxon>Fabaceae</taxon>
        <taxon>Caesalpinioideae</taxon>
        <taxon>Cassia clade</taxon>
        <taxon>Senna</taxon>
    </lineage>
</organism>
<gene>
    <name evidence="8" type="ORF">G2W53_015815</name>
</gene>
<evidence type="ECO:0000256" key="4">
    <source>
        <dbReference type="ARBA" id="ARBA00023163"/>
    </source>
</evidence>
<keyword evidence="5" id="KW-0539">Nucleus</keyword>
<evidence type="ECO:0000256" key="3">
    <source>
        <dbReference type="ARBA" id="ARBA00023125"/>
    </source>
</evidence>
<feature type="domain" description="MADS-box" evidence="7">
    <location>
        <begin position="189"/>
        <end position="238"/>
    </location>
</feature>
<evidence type="ECO:0000313" key="8">
    <source>
        <dbReference type="EMBL" id="KAF7833482.1"/>
    </source>
</evidence>
<keyword evidence="9" id="KW-1185">Reference proteome</keyword>
<dbReference type="Pfam" id="PF13456">
    <property type="entry name" value="RVT_3"/>
    <property type="match status" value="1"/>
</dbReference>
<dbReference type="Gene3D" id="3.40.1810.10">
    <property type="entry name" value="Transcription factor, MADS-box"/>
    <property type="match status" value="1"/>
</dbReference>
<dbReference type="PANTHER" id="PTHR11945:SF229">
    <property type="entry name" value="AGAMOUS-LIKE 55-RELATED"/>
    <property type="match status" value="1"/>
</dbReference>
<dbReference type="GO" id="GO:0000981">
    <property type="term" value="F:DNA-binding transcription factor activity, RNA polymerase II-specific"/>
    <property type="evidence" value="ECO:0007669"/>
    <property type="project" value="TreeGrafter"/>
</dbReference>
<accession>A0A834WW85</accession>
<dbReference type="PRINTS" id="PR00404">
    <property type="entry name" value="MADSDOMAIN"/>
</dbReference>
<dbReference type="GO" id="GO:0046983">
    <property type="term" value="F:protein dimerization activity"/>
    <property type="evidence" value="ECO:0007669"/>
    <property type="project" value="InterPro"/>
</dbReference>
<dbReference type="EMBL" id="JAAIUW010000005">
    <property type="protein sequence ID" value="KAF7833482.1"/>
    <property type="molecule type" value="Genomic_DNA"/>
</dbReference>
<dbReference type="GO" id="GO:0004523">
    <property type="term" value="F:RNA-DNA hybrid ribonuclease activity"/>
    <property type="evidence" value="ECO:0007669"/>
    <property type="project" value="InterPro"/>
</dbReference>